<sequence length="68" mass="7828">MEWFLEFHEPPAGDQMPFTEGFYDAGEMLEDFRRAEVNMNGHTYALQWLHGGEAAAVPAPEGFWDEHL</sequence>
<reference evidence="1 2" key="1">
    <citation type="submission" date="2024-09" db="EMBL/GenBank/DDBJ databases">
        <authorList>
            <person name="Sun Q."/>
            <person name="Mori K."/>
        </authorList>
    </citation>
    <scope>NUCLEOTIDE SEQUENCE [LARGE SCALE GENOMIC DNA]</scope>
    <source>
        <strain evidence="1 2">JCM 12763</strain>
    </source>
</reference>
<organism evidence="1 2">
    <name type="scientific">Ornithinimicrobium kibberense</name>
    <dbReference type="NCBI Taxonomy" id="282060"/>
    <lineage>
        <taxon>Bacteria</taxon>
        <taxon>Bacillati</taxon>
        <taxon>Actinomycetota</taxon>
        <taxon>Actinomycetes</taxon>
        <taxon>Micrococcales</taxon>
        <taxon>Ornithinimicrobiaceae</taxon>
        <taxon>Ornithinimicrobium</taxon>
    </lineage>
</organism>
<proteinExistence type="predicted"/>
<accession>A0ABV5UYF7</accession>
<comment type="caution">
    <text evidence="1">The sequence shown here is derived from an EMBL/GenBank/DDBJ whole genome shotgun (WGS) entry which is preliminary data.</text>
</comment>
<evidence type="ECO:0000313" key="1">
    <source>
        <dbReference type="EMBL" id="MFB9730581.1"/>
    </source>
</evidence>
<name>A0ABV5UYF7_9MICO</name>
<gene>
    <name evidence="1" type="ORF">ACFFN0_00805</name>
</gene>
<dbReference type="Proteomes" id="UP001589613">
    <property type="component" value="Unassembled WGS sequence"/>
</dbReference>
<keyword evidence="2" id="KW-1185">Reference proteome</keyword>
<dbReference type="RefSeq" id="WP_141338800.1">
    <property type="nucleotide sequence ID" value="NZ_JBHMAX010000001.1"/>
</dbReference>
<evidence type="ECO:0000313" key="2">
    <source>
        <dbReference type="Proteomes" id="UP001589613"/>
    </source>
</evidence>
<dbReference type="EMBL" id="JBHMAX010000001">
    <property type="protein sequence ID" value="MFB9730581.1"/>
    <property type="molecule type" value="Genomic_DNA"/>
</dbReference>
<protein>
    <submittedName>
        <fullName evidence="1">Uncharacterized protein</fullName>
    </submittedName>
</protein>